<comment type="subcellular location">
    <subcellularLocation>
        <location evidence="1">Endoplasmic reticulum membrane</location>
        <topology evidence="1">Multi-pass membrane protein</topology>
    </subcellularLocation>
</comment>
<dbReference type="Pfam" id="PF06775">
    <property type="entry name" value="Seipin"/>
    <property type="match status" value="1"/>
</dbReference>
<feature type="compositionally biased region" description="Basic and acidic residues" evidence="8">
    <location>
        <begin position="347"/>
        <end position="356"/>
    </location>
</feature>
<dbReference type="EMBL" id="JAFDVH010000014">
    <property type="protein sequence ID" value="KAG7464454.1"/>
    <property type="molecule type" value="Genomic_DNA"/>
</dbReference>
<feature type="region of interest" description="Disordered" evidence="8">
    <location>
        <begin position="430"/>
        <end position="472"/>
    </location>
</feature>
<gene>
    <name evidence="10" type="ORF">MATL_G00165760</name>
</gene>
<feature type="region of interest" description="Disordered" evidence="8">
    <location>
        <begin position="347"/>
        <end position="374"/>
    </location>
</feature>
<dbReference type="PANTHER" id="PTHR21212">
    <property type="entry name" value="BERNARDINELLI-SEIP CONGENITAL LIPODYSTROPHY 2 HOMOLOG BSCL2 PROTEIN"/>
    <property type="match status" value="1"/>
</dbReference>
<feature type="compositionally biased region" description="Acidic residues" evidence="8">
    <location>
        <begin position="430"/>
        <end position="449"/>
    </location>
</feature>
<dbReference type="AlphaFoldDB" id="A0A9D3PNP8"/>
<dbReference type="CDD" id="cd23995">
    <property type="entry name" value="Seipin_BSCL2_like"/>
    <property type="match status" value="1"/>
</dbReference>
<feature type="compositionally biased region" description="Basic residues" evidence="8">
    <location>
        <begin position="462"/>
        <end position="472"/>
    </location>
</feature>
<evidence type="ECO:0000313" key="10">
    <source>
        <dbReference type="EMBL" id="KAG7464454.1"/>
    </source>
</evidence>
<evidence type="ECO:0000256" key="9">
    <source>
        <dbReference type="SAM" id="Phobius"/>
    </source>
</evidence>
<feature type="transmembrane region" description="Helical" evidence="9">
    <location>
        <begin position="74"/>
        <end position="95"/>
    </location>
</feature>
<proteinExistence type="predicted"/>
<keyword evidence="3 9" id="KW-0812">Transmembrane</keyword>
<evidence type="ECO:0000256" key="7">
    <source>
        <dbReference type="ARBA" id="ARBA00023136"/>
    </source>
</evidence>
<evidence type="ECO:0000256" key="6">
    <source>
        <dbReference type="ARBA" id="ARBA00023098"/>
    </source>
</evidence>
<dbReference type="PANTHER" id="PTHR21212:SF0">
    <property type="entry name" value="SEIPIN"/>
    <property type="match status" value="1"/>
</dbReference>
<evidence type="ECO:0000256" key="8">
    <source>
        <dbReference type="SAM" id="MobiDB-lite"/>
    </source>
</evidence>
<dbReference type="Proteomes" id="UP001046870">
    <property type="component" value="Chromosome 14"/>
</dbReference>
<accession>A0A9D3PNP8</accession>
<evidence type="ECO:0000256" key="2">
    <source>
        <dbReference type="ARBA" id="ARBA00022064"/>
    </source>
</evidence>
<comment type="caution">
    <text evidence="10">The sequence shown here is derived from an EMBL/GenBank/DDBJ whole genome shotgun (WGS) entry which is preliminary data.</text>
</comment>
<keyword evidence="4" id="KW-0256">Endoplasmic reticulum</keyword>
<reference evidence="10" key="1">
    <citation type="submission" date="2021-01" db="EMBL/GenBank/DDBJ databases">
        <authorList>
            <person name="Zahm M."/>
            <person name="Roques C."/>
            <person name="Cabau C."/>
            <person name="Klopp C."/>
            <person name="Donnadieu C."/>
            <person name="Jouanno E."/>
            <person name="Lampietro C."/>
            <person name="Louis A."/>
            <person name="Herpin A."/>
            <person name="Echchiki A."/>
            <person name="Berthelot C."/>
            <person name="Parey E."/>
            <person name="Roest-Crollius H."/>
            <person name="Braasch I."/>
            <person name="Postlethwait J."/>
            <person name="Bobe J."/>
            <person name="Montfort J."/>
            <person name="Bouchez O."/>
            <person name="Begum T."/>
            <person name="Mejri S."/>
            <person name="Adams A."/>
            <person name="Chen W.-J."/>
            <person name="Guiguen Y."/>
        </authorList>
    </citation>
    <scope>NUCLEOTIDE SEQUENCE</scope>
    <source>
        <strain evidence="10">YG-15Mar2019-1</strain>
        <tissue evidence="10">Brain</tissue>
    </source>
</reference>
<dbReference type="GO" id="GO:0140042">
    <property type="term" value="P:lipid droplet formation"/>
    <property type="evidence" value="ECO:0007669"/>
    <property type="project" value="UniProtKB-ARBA"/>
</dbReference>
<dbReference type="OrthoDB" id="3990054at2759"/>
<feature type="region of interest" description="Disordered" evidence="8">
    <location>
        <begin position="1"/>
        <end position="47"/>
    </location>
</feature>
<evidence type="ECO:0000256" key="3">
    <source>
        <dbReference type="ARBA" id="ARBA00022692"/>
    </source>
</evidence>
<dbReference type="GO" id="GO:0005789">
    <property type="term" value="C:endoplasmic reticulum membrane"/>
    <property type="evidence" value="ECO:0007669"/>
    <property type="project" value="UniProtKB-SubCell"/>
</dbReference>
<keyword evidence="6" id="KW-0443">Lipid metabolism</keyword>
<dbReference type="GO" id="GO:0006629">
    <property type="term" value="P:lipid metabolic process"/>
    <property type="evidence" value="ECO:0007669"/>
    <property type="project" value="UniProtKB-KW"/>
</dbReference>
<keyword evidence="5 9" id="KW-1133">Transmembrane helix</keyword>
<evidence type="ECO:0000256" key="5">
    <source>
        <dbReference type="ARBA" id="ARBA00022989"/>
    </source>
</evidence>
<evidence type="ECO:0000313" key="11">
    <source>
        <dbReference type="Proteomes" id="UP001046870"/>
    </source>
</evidence>
<keyword evidence="11" id="KW-1185">Reference proteome</keyword>
<sequence>MEGKRLGVAGGTDRPLMSFKMEPGGQPQRGRGSGGSEDSGGSGGGGEMASPVGPILLWLQDVVVVALLRGRQTLLQAAILLCVLVLLLWVAIFLYGSFYYSYMPTASFSTPIHYHYRTDCDSSSRNLCSFPMANVSLLRNGQDQVMIYGQPYRISLDLEMPESPANQDLGMFMIRMSCYSSEGRSISTVSRSVSLLTSSGSRTTMLHFRSSLLQTMATLLFSPLLLSGMSEQKQLVEVELFSAYKENPYLPTVGAVIEIQSRQIQIYSAQLQIHAHFTGIRYLLYNFPLLSGLIGVISNFAFLSVLVLFSYLQFIWGGIWPPEKVRMRVTMGDRTLLQQRKEGAWKRLGQNKKEETGSDNTLDLAGGPHSEASSPVHAMMKGELETEFPETVGSLNVTSDVQDNSTALESSTGEPPILLEAPEILETIVSEEEPDWEGEAEVEGDGDSEGEPRVPPPSNPALRKHHTSCLSS</sequence>
<organism evidence="10 11">
    <name type="scientific">Megalops atlanticus</name>
    <name type="common">Tarpon</name>
    <name type="synonym">Clupea gigantea</name>
    <dbReference type="NCBI Taxonomy" id="7932"/>
    <lineage>
        <taxon>Eukaryota</taxon>
        <taxon>Metazoa</taxon>
        <taxon>Chordata</taxon>
        <taxon>Craniata</taxon>
        <taxon>Vertebrata</taxon>
        <taxon>Euteleostomi</taxon>
        <taxon>Actinopterygii</taxon>
        <taxon>Neopterygii</taxon>
        <taxon>Teleostei</taxon>
        <taxon>Elopiformes</taxon>
        <taxon>Megalopidae</taxon>
        <taxon>Megalops</taxon>
    </lineage>
</organism>
<feature type="compositionally biased region" description="Gly residues" evidence="8">
    <location>
        <begin position="31"/>
        <end position="47"/>
    </location>
</feature>
<evidence type="ECO:0000256" key="1">
    <source>
        <dbReference type="ARBA" id="ARBA00004477"/>
    </source>
</evidence>
<feature type="transmembrane region" description="Helical" evidence="9">
    <location>
        <begin position="293"/>
        <end position="319"/>
    </location>
</feature>
<evidence type="ECO:0000256" key="4">
    <source>
        <dbReference type="ARBA" id="ARBA00022824"/>
    </source>
</evidence>
<protein>
    <recommendedName>
        <fullName evidence="2">Seipin</fullName>
    </recommendedName>
</protein>
<name>A0A9D3PNP8_MEGAT</name>
<keyword evidence="7 9" id="KW-0472">Membrane</keyword>
<dbReference type="InterPro" id="IPR009617">
    <property type="entry name" value="Seipin"/>
</dbReference>